<reference evidence="9" key="1">
    <citation type="submission" date="2022-08" db="UniProtKB">
        <authorList>
            <consortium name="EnsemblMetazoa"/>
        </authorList>
    </citation>
    <scope>IDENTIFICATION</scope>
    <source>
        <strain evidence="9">Israel</strain>
    </source>
</reference>
<evidence type="ECO:0000256" key="8">
    <source>
        <dbReference type="RuleBase" id="RU363009"/>
    </source>
</evidence>
<dbReference type="AlphaFoldDB" id="A0A1B0DMH3"/>
<dbReference type="InterPro" id="IPR026769">
    <property type="entry name" value="Mic13"/>
</dbReference>
<dbReference type="GeneID" id="129801614"/>
<evidence type="ECO:0000313" key="10">
    <source>
        <dbReference type="Proteomes" id="UP000092462"/>
    </source>
</evidence>
<dbReference type="GO" id="GO:0044284">
    <property type="term" value="C:mitochondrial crista junction"/>
    <property type="evidence" value="ECO:0007669"/>
    <property type="project" value="TreeGrafter"/>
</dbReference>
<evidence type="ECO:0000313" key="9">
    <source>
        <dbReference type="EnsemblMetazoa" id="PPAI009565-PA"/>
    </source>
</evidence>
<evidence type="ECO:0000256" key="1">
    <source>
        <dbReference type="ARBA" id="ARBA00004434"/>
    </source>
</evidence>
<dbReference type="GO" id="GO:0042407">
    <property type="term" value="P:cristae formation"/>
    <property type="evidence" value="ECO:0007669"/>
    <property type="project" value="TreeGrafter"/>
</dbReference>
<dbReference type="VEuPathDB" id="VectorBase:PPAI009565"/>
<dbReference type="GO" id="GO:0061617">
    <property type="term" value="C:MICOS complex"/>
    <property type="evidence" value="ECO:0007669"/>
    <property type="project" value="UniProtKB-UniRule"/>
</dbReference>
<comment type="subcellular location">
    <subcellularLocation>
        <location evidence="1 8">Mitochondrion inner membrane</location>
        <topology evidence="1 8">Single-pass membrane protein</topology>
    </subcellularLocation>
</comment>
<dbReference type="Pfam" id="PF15884">
    <property type="entry name" value="QIL1"/>
    <property type="match status" value="1"/>
</dbReference>
<protein>
    <recommendedName>
        <fullName evidence="8">MICOS complex subunit MIC13</fullName>
    </recommendedName>
</protein>
<keyword evidence="7" id="KW-0472">Membrane</keyword>
<evidence type="ECO:0000256" key="3">
    <source>
        <dbReference type="ARBA" id="ARBA00022692"/>
    </source>
</evidence>
<dbReference type="EnsemblMetazoa" id="PPAI009565-RA">
    <property type="protein sequence ID" value="PPAI009565-PA"/>
    <property type="gene ID" value="PPAI009565"/>
</dbReference>
<dbReference type="OrthoDB" id="5948578at2759"/>
<dbReference type="RefSeq" id="XP_055702812.1">
    <property type="nucleotide sequence ID" value="XM_055846837.1"/>
</dbReference>
<comment type="subunit">
    <text evidence="8">Component of the mitochondrial contact site and cristae organizing system (MICOS) complex.</text>
</comment>
<comment type="similarity">
    <text evidence="2 8">Belongs to the MICOS complex subunit Mic13 family.</text>
</comment>
<evidence type="ECO:0000256" key="5">
    <source>
        <dbReference type="ARBA" id="ARBA00022989"/>
    </source>
</evidence>
<keyword evidence="6 8" id="KW-0496">Mitochondrion</keyword>
<keyword evidence="5" id="KW-1133">Transmembrane helix</keyword>
<dbReference type="PANTHER" id="PTHR31816">
    <property type="entry name" value="MICOS COMPLEX SUBUNIT MIC13"/>
    <property type="match status" value="1"/>
</dbReference>
<dbReference type="EMBL" id="AJVK01001342">
    <property type="status" value="NOT_ANNOTATED_CDS"/>
    <property type="molecule type" value="Genomic_DNA"/>
</dbReference>
<sequence length="124" mass="13531">MVIKLLIKSGLFYGAVKYSINQGVWGSSVRTTQLYNDIGEGLSPHWTEVKNKIPLELPLLPSTGEACFVAKYYYNQGVKGTFNFLHRLPCHIGQLAKKAKDAVGSAFSSFEEAPAPAAAPVKDK</sequence>
<evidence type="ECO:0000256" key="6">
    <source>
        <dbReference type="ARBA" id="ARBA00023128"/>
    </source>
</evidence>
<name>A0A1B0DMH3_PHLPP</name>
<keyword evidence="10" id="KW-1185">Reference proteome</keyword>
<dbReference type="CTD" id="39948"/>
<dbReference type="KEGG" id="ppap:129801614"/>
<evidence type="ECO:0000256" key="4">
    <source>
        <dbReference type="ARBA" id="ARBA00022792"/>
    </source>
</evidence>
<comment type="function">
    <text evidence="8">Component of the MICOS complex, a large protein complex of the mitochondrial inner membrane that plays crucial roles in the maintenance of crista junctions, inner membrane architecture, and formation of contact sites to the outer membrane.</text>
</comment>
<evidence type="ECO:0000256" key="2">
    <source>
        <dbReference type="ARBA" id="ARBA00006771"/>
    </source>
</evidence>
<keyword evidence="3" id="KW-0812">Transmembrane</keyword>
<proteinExistence type="inferred from homology"/>
<accession>A0A1B0DMH3</accession>
<dbReference type="PANTHER" id="PTHR31816:SF3">
    <property type="entry name" value="MICOS COMPLEX SUBUNIT MIC13"/>
    <property type="match status" value="1"/>
</dbReference>
<keyword evidence="4 8" id="KW-0999">Mitochondrion inner membrane</keyword>
<dbReference type="VEuPathDB" id="VectorBase:PPAPM1_002300"/>
<evidence type="ECO:0000256" key="7">
    <source>
        <dbReference type="ARBA" id="ARBA00023136"/>
    </source>
</evidence>
<organism evidence="9 10">
    <name type="scientific">Phlebotomus papatasi</name>
    <name type="common">Sandfly</name>
    <dbReference type="NCBI Taxonomy" id="29031"/>
    <lineage>
        <taxon>Eukaryota</taxon>
        <taxon>Metazoa</taxon>
        <taxon>Ecdysozoa</taxon>
        <taxon>Arthropoda</taxon>
        <taxon>Hexapoda</taxon>
        <taxon>Insecta</taxon>
        <taxon>Pterygota</taxon>
        <taxon>Neoptera</taxon>
        <taxon>Endopterygota</taxon>
        <taxon>Diptera</taxon>
        <taxon>Nematocera</taxon>
        <taxon>Psychodoidea</taxon>
        <taxon>Psychodidae</taxon>
        <taxon>Phlebotomus</taxon>
        <taxon>Phlebotomus</taxon>
    </lineage>
</organism>
<dbReference type="Proteomes" id="UP000092462">
    <property type="component" value="Unassembled WGS sequence"/>
</dbReference>